<name>A0A8J6YTG7_9RHOB</name>
<keyword evidence="3" id="KW-1185">Reference proteome</keyword>
<dbReference type="AlphaFoldDB" id="A0A8J6YTG7"/>
<dbReference type="Proteomes" id="UP000609121">
    <property type="component" value="Unassembled WGS sequence"/>
</dbReference>
<evidence type="ECO:0000313" key="3">
    <source>
        <dbReference type="Proteomes" id="UP000609121"/>
    </source>
</evidence>
<protein>
    <submittedName>
        <fullName evidence="2">Uncharacterized protein</fullName>
    </submittedName>
</protein>
<evidence type="ECO:0000256" key="1">
    <source>
        <dbReference type="SAM" id="MobiDB-lite"/>
    </source>
</evidence>
<feature type="compositionally biased region" description="Basic and acidic residues" evidence="1">
    <location>
        <begin position="742"/>
        <end position="751"/>
    </location>
</feature>
<feature type="region of interest" description="Disordered" evidence="1">
    <location>
        <begin position="731"/>
        <end position="758"/>
    </location>
</feature>
<sequence>MPVLRKPIEINSGANVRPLAMSRSAAGDLMTREAGRMAQRAAQYGQAMAAASQEEGQALARAATFSTSESGMPQMPDASAQRMSAIARQTYDGAMQERMGHAMATSIRGRISAIENLHPYDLDAFQEEAASAIADMRGDIPEGFEGFFEDTIAGAMVSTGASIGQRQGQLEIRNAASRAPVMVDDQIRSVRDAVMAGDDARAAAMAANTQWIDELSPAIMTDGDKAELKQRIRVAAGMARMTRDLGVEELSPGALMDLQARLLSGGDEELNEYFTLDDGTVDRDAMRTASGVVTQFIGNANRRQAAVEAAAQKAYDLSILRRGGATSNPKNRGLLDEDLANALELRTEDGLRRGIDMADWLTMEGEDRKNAVALVKDAGFLPDSMRQLFDRMNTNPDPAELAAGFELIRDVIEGPNSAGRTTNLGDQLPDDLAAVYGLVSDLHGDGSFSQEGVERAVAKVWALRDEPWDETQLARLMNAQNRRWEGRGQVDADTAPEILARDLRSTLYEGEDIQPTPEEERQAASVFTTYMRLGRNYDDALDMTRQSMEGRYVTSDYMGGVRSAYSPEKFYEVPYQGIGDMLAQLGGEAAGWVVGGLGFPRAGANIAASPFEAVADQRIREMIGGLEDSLGREAFESGASGDRALIDDADFLRPGEDYYLVADTGRGTPPVYTVMMNDETGRPYPVGTLDVREDMAALQQADQSLAALMKAGNLGEREWKIIGDEIVRAAEAGESPRPPQEILREHFEKMRGTQGPRG</sequence>
<accession>A0A8J6YTG7</accession>
<comment type="caution">
    <text evidence="2">The sequence shown here is derived from an EMBL/GenBank/DDBJ whole genome shotgun (WGS) entry which is preliminary data.</text>
</comment>
<reference evidence="2" key="1">
    <citation type="submission" date="2020-09" db="EMBL/GenBank/DDBJ databases">
        <title>A novel bacterium of genus Mangrovicoccus, isolated from South China Sea.</title>
        <authorList>
            <person name="Huang H."/>
            <person name="Mo K."/>
            <person name="Hu Y."/>
        </authorList>
    </citation>
    <scope>NUCLEOTIDE SEQUENCE</scope>
    <source>
        <strain evidence="2">HB182678</strain>
    </source>
</reference>
<evidence type="ECO:0000313" key="2">
    <source>
        <dbReference type="EMBL" id="MBE3637360.1"/>
    </source>
</evidence>
<dbReference type="RefSeq" id="WP_193179869.1">
    <property type="nucleotide sequence ID" value="NZ_JACVXA010000008.1"/>
</dbReference>
<proteinExistence type="predicted"/>
<organism evidence="2 3">
    <name type="scientific">Mangrovicoccus algicola</name>
    <dbReference type="NCBI Taxonomy" id="2771008"/>
    <lineage>
        <taxon>Bacteria</taxon>
        <taxon>Pseudomonadati</taxon>
        <taxon>Pseudomonadota</taxon>
        <taxon>Alphaproteobacteria</taxon>
        <taxon>Rhodobacterales</taxon>
        <taxon>Paracoccaceae</taxon>
        <taxon>Mangrovicoccus</taxon>
    </lineage>
</organism>
<dbReference type="EMBL" id="JACVXA010000008">
    <property type="protein sequence ID" value="MBE3637360.1"/>
    <property type="molecule type" value="Genomic_DNA"/>
</dbReference>
<gene>
    <name evidence="2" type="ORF">ICN82_03980</name>
</gene>